<gene>
    <name evidence="2" type="ORF">BRCON_1314</name>
</gene>
<accession>A0A2Z4Y4F7</accession>
<dbReference type="InterPro" id="IPR015915">
    <property type="entry name" value="Kelch-typ_b-propeller"/>
</dbReference>
<dbReference type="AlphaFoldDB" id="A0A2Z4Y4F7"/>
<feature type="signal peptide" evidence="1">
    <location>
        <begin position="1"/>
        <end position="22"/>
    </location>
</feature>
<name>A0A2Z4Y4F7_SUMC1</name>
<organism evidence="2 3">
    <name type="scientific">Sumerlaea chitinivorans</name>
    <dbReference type="NCBI Taxonomy" id="2250252"/>
    <lineage>
        <taxon>Bacteria</taxon>
        <taxon>Candidatus Sumerlaeota</taxon>
        <taxon>Candidatus Sumerlaeia</taxon>
        <taxon>Candidatus Sumerlaeales</taxon>
        <taxon>Candidatus Sumerlaeaceae</taxon>
        <taxon>Candidatus Sumerlaea</taxon>
    </lineage>
</organism>
<evidence type="ECO:0000313" key="3">
    <source>
        <dbReference type="Proteomes" id="UP000262583"/>
    </source>
</evidence>
<evidence type="ECO:0000256" key="1">
    <source>
        <dbReference type="SAM" id="SignalP"/>
    </source>
</evidence>
<dbReference type="Proteomes" id="UP000262583">
    <property type="component" value="Chromosome"/>
</dbReference>
<evidence type="ECO:0000313" key="2">
    <source>
        <dbReference type="EMBL" id="AXA36091.1"/>
    </source>
</evidence>
<dbReference type="SUPFAM" id="SSF117281">
    <property type="entry name" value="Kelch motif"/>
    <property type="match status" value="1"/>
</dbReference>
<feature type="chain" id="PRO_5016421418" evidence="1">
    <location>
        <begin position="23"/>
        <end position="374"/>
    </location>
</feature>
<keyword evidence="1" id="KW-0732">Signal</keyword>
<dbReference type="Gene3D" id="2.120.10.80">
    <property type="entry name" value="Kelch-type beta propeller"/>
    <property type="match status" value="2"/>
</dbReference>
<proteinExistence type="predicted"/>
<dbReference type="KEGG" id="schv:BRCON_1314"/>
<dbReference type="EMBL" id="CP030759">
    <property type="protein sequence ID" value="AXA36091.1"/>
    <property type="molecule type" value="Genomic_DNA"/>
</dbReference>
<reference evidence="2 3" key="1">
    <citation type="submission" date="2018-05" db="EMBL/GenBank/DDBJ databases">
        <title>A metagenomic window into the 2 km-deep terrestrial subsurface aquifer revealed taxonomically and functionally diverse microbial community comprising novel uncultured bacterial lineages.</title>
        <authorList>
            <person name="Kadnikov V.V."/>
            <person name="Mardanov A.V."/>
            <person name="Beletsky A.V."/>
            <person name="Banks D."/>
            <person name="Pimenov N.V."/>
            <person name="Frank Y.A."/>
            <person name="Karnachuk O.V."/>
            <person name="Ravin N.V."/>
        </authorList>
    </citation>
    <scope>NUCLEOTIDE SEQUENCE [LARGE SCALE GENOMIC DNA]</scope>
    <source>
        <strain evidence="2">BY</strain>
    </source>
</reference>
<sequence length="374" mass="38569">MPIMKRLAIVAALFGAVAFCSAESPNTIAYWVTQSNIIPGYATQMAGAAVVGDYLYILGGNNSVDGDTGRVWRLKIDAATGALSDCTAMTTLPAMNNFAYISEQVEATASGIYVVGGGYNLTGPNRNNVCSIGVDANGNFTAGSWSQSPALPGGYDPELGSAVIASNGYLYAMAGDSESGTPPLYDVCVYAPVSANGGLGAFSTGTTLPSACYFSANAAVGNYIVLHRGLLTKGVNTSVTTNVYLAQVNNDGTMGSWVEQTAAALPAGRYGVAMIAVEDTVFVLGGRASGGTPQNNVWRAQLSGGALGAWQSSDAQLPDGVRYHAAVYSPVSKSIYVVSIRRASDGAVSNEAYISSPLFPRTVSAAASDWSLFE</sequence>
<protein>
    <submittedName>
        <fullName evidence="2">Uncharacterized protein</fullName>
    </submittedName>
</protein>